<evidence type="ECO:0000313" key="3">
    <source>
        <dbReference type="EMBL" id="KAK1732463.1"/>
    </source>
</evidence>
<evidence type="ECO:0000256" key="1">
    <source>
        <dbReference type="SAM" id="Coils"/>
    </source>
</evidence>
<proteinExistence type="predicted"/>
<organism evidence="3 4">
    <name type="scientific">Skeletonema marinoi</name>
    <dbReference type="NCBI Taxonomy" id="267567"/>
    <lineage>
        <taxon>Eukaryota</taxon>
        <taxon>Sar</taxon>
        <taxon>Stramenopiles</taxon>
        <taxon>Ochrophyta</taxon>
        <taxon>Bacillariophyta</taxon>
        <taxon>Coscinodiscophyceae</taxon>
        <taxon>Thalassiosirophycidae</taxon>
        <taxon>Thalassiosirales</taxon>
        <taxon>Skeletonemataceae</taxon>
        <taxon>Skeletonema</taxon>
        <taxon>Skeletonema marinoi-dohrnii complex</taxon>
    </lineage>
</organism>
<feature type="compositionally biased region" description="Pro residues" evidence="2">
    <location>
        <begin position="47"/>
        <end position="62"/>
    </location>
</feature>
<feature type="region of interest" description="Disordered" evidence="2">
    <location>
        <begin position="180"/>
        <end position="234"/>
    </location>
</feature>
<feature type="region of interest" description="Disordered" evidence="2">
    <location>
        <begin position="38"/>
        <end position="81"/>
    </location>
</feature>
<comment type="caution">
    <text evidence="3">The sequence shown here is derived from an EMBL/GenBank/DDBJ whole genome shotgun (WGS) entry which is preliminary data.</text>
</comment>
<protein>
    <submittedName>
        <fullName evidence="3">Uncharacterized protein</fullName>
    </submittedName>
</protein>
<evidence type="ECO:0000256" key="2">
    <source>
        <dbReference type="SAM" id="MobiDB-lite"/>
    </source>
</evidence>
<dbReference type="EMBL" id="JATAAI010000066">
    <property type="protein sequence ID" value="KAK1732463.1"/>
    <property type="molecule type" value="Genomic_DNA"/>
</dbReference>
<name>A0AAD9D473_9STRA</name>
<feature type="coiled-coil region" evidence="1">
    <location>
        <begin position="270"/>
        <end position="297"/>
    </location>
</feature>
<keyword evidence="4" id="KW-1185">Reference proteome</keyword>
<accession>A0AAD9D473</accession>
<dbReference type="Proteomes" id="UP001224775">
    <property type="component" value="Unassembled WGS sequence"/>
</dbReference>
<evidence type="ECO:0000313" key="4">
    <source>
        <dbReference type="Proteomes" id="UP001224775"/>
    </source>
</evidence>
<dbReference type="Gene3D" id="3.30.160.60">
    <property type="entry name" value="Classic Zinc Finger"/>
    <property type="match status" value="1"/>
</dbReference>
<feature type="compositionally biased region" description="Polar residues" evidence="2">
    <location>
        <begin position="194"/>
        <end position="204"/>
    </location>
</feature>
<feature type="region of interest" description="Disordered" evidence="2">
    <location>
        <begin position="479"/>
        <end position="507"/>
    </location>
</feature>
<keyword evidence="1" id="KW-0175">Coiled coil</keyword>
<gene>
    <name evidence="3" type="ORF">QTG54_016857</name>
</gene>
<sequence length="736" mass="81554">MSNNLVTLYRCDVCHKASFPTMEEAIAHENKCALAHAHAQAQAAAAQPPPQPPQQQPPPRPPQAAVAAPQPPPVTNKNNPPTENLLRVKYFKCSNCKILFTDRAKARIHETSCNEPVWFSCRVCKIMRFSKASTLIEHERICKGPVPLTRKDLPLADEILKQKENGGAHQSDDSSVEIIEPPIKPMTPSRVPNPLSTPAPQQRMQSKKDDASVEIVDPPRNTTAAPLAPSADVPTHKRESSYVTCWTCDVCKVAHFKTYKEAEDHEIQCKIDMDNKKKAEEKKIIDMENKRKEKEALPKHHEKVEYNSDSRQQPAAKHVVLFSPFVQSVTDSADFEKISNCHAAILQSVKLLHHPFNGSVALQCQYCNQGMSSTWTYKKMTEMLPVLVCNHILECQNAPAEVVESMQQHITNILNKSSEIIGELSFGKFLESFLPANGIVEGAIKGDKQLVVMPDDKFKKINGCEMSKRGRQACSSTALIGTKKGKRQDGSSVESSPSAKRPKQLQSVHDEIKIGDMDCQLHYDEGRSMYVGPLDGLPLLTSMLQKEAKYLPPSQRVLLAQLEIFELSPKIMKGASNGSLGLRCQNCVTEKNGCCFMKLTSVNNLARDVLLFGKEHVVRCVTRQKVTKQIHESLVAGEGELSKYCKLLANLYCLEQRHIGGKIHVKFGECPTIPAGYCRPCDIDFRSILRDAETNRMNADTVGEASKVLQKAPAQDELKAPQAPAVVPVAAPVDAM</sequence>
<dbReference type="AlphaFoldDB" id="A0AAD9D473"/>
<reference evidence="3" key="1">
    <citation type="submission" date="2023-06" db="EMBL/GenBank/DDBJ databases">
        <title>Survivors Of The Sea: Transcriptome response of Skeletonema marinoi to long-term dormancy.</title>
        <authorList>
            <person name="Pinder M.I.M."/>
            <person name="Kourtchenko O."/>
            <person name="Robertson E.K."/>
            <person name="Larsson T."/>
            <person name="Maumus F."/>
            <person name="Osuna-Cruz C.M."/>
            <person name="Vancaester E."/>
            <person name="Stenow R."/>
            <person name="Vandepoele K."/>
            <person name="Ploug H."/>
            <person name="Bruchert V."/>
            <person name="Godhe A."/>
            <person name="Topel M."/>
        </authorList>
    </citation>
    <scope>NUCLEOTIDE SEQUENCE</scope>
    <source>
        <strain evidence="3">R05AC</strain>
    </source>
</reference>